<gene>
    <name evidence="2" type="ORF">M422DRAFT_271704</name>
</gene>
<sequence>MKEVAMPVASGSGKGKGKSKEVVQDTDFGNKAICVFTHPTAGKKMSCDRCVRRKVNCTFQNPYEWAMHGALRTVNRHIKGLKAEAEDRNTLAGEELYHKYNLQQLESLHWAHSAFMEVVKLDIGLRELELKLKVQAQLHCTQLHFQYEAVGCLSEKKRSRDDKDAAPGSSKKARVEDEVVGKEGQGSREEGKKGRGGEESRAGKGTGVHS</sequence>
<evidence type="ECO:0000313" key="3">
    <source>
        <dbReference type="Proteomes" id="UP000054279"/>
    </source>
</evidence>
<evidence type="ECO:0000256" key="1">
    <source>
        <dbReference type="SAM" id="MobiDB-lite"/>
    </source>
</evidence>
<feature type="region of interest" description="Disordered" evidence="1">
    <location>
        <begin position="1"/>
        <end position="21"/>
    </location>
</feature>
<organism evidence="2 3">
    <name type="scientific">Sphaerobolus stellatus (strain SS14)</name>
    <dbReference type="NCBI Taxonomy" id="990650"/>
    <lineage>
        <taxon>Eukaryota</taxon>
        <taxon>Fungi</taxon>
        <taxon>Dikarya</taxon>
        <taxon>Basidiomycota</taxon>
        <taxon>Agaricomycotina</taxon>
        <taxon>Agaricomycetes</taxon>
        <taxon>Phallomycetidae</taxon>
        <taxon>Geastrales</taxon>
        <taxon>Sphaerobolaceae</taxon>
        <taxon>Sphaerobolus</taxon>
    </lineage>
</organism>
<dbReference type="Proteomes" id="UP000054279">
    <property type="component" value="Unassembled WGS sequence"/>
</dbReference>
<proteinExistence type="predicted"/>
<evidence type="ECO:0008006" key="4">
    <source>
        <dbReference type="Google" id="ProtNLM"/>
    </source>
</evidence>
<accession>A0A0C9UP94</accession>
<feature type="region of interest" description="Disordered" evidence="1">
    <location>
        <begin position="156"/>
        <end position="210"/>
    </location>
</feature>
<name>A0A0C9UP94_SPHS4</name>
<dbReference type="HOGENOM" id="CLU_1310798_0_0_1"/>
<dbReference type="EMBL" id="KN837345">
    <property type="protein sequence ID" value="KIJ27155.1"/>
    <property type="molecule type" value="Genomic_DNA"/>
</dbReference>
<evidence type="ECO:0000313" key="2">
    <source>
        <dbReference type="EMBL" id="KIJ27155.1"/>
    </source>
</evidence>
<protein>
    <recommendedName>
        <fullName evidence="4">Zn(2)-C6 fungal-type domain-containing protein</fullName>
    </recommendedName>
</protein>
<keyword evidence="3" id="KW-1185">Reference proteome</keyword>
<feature type="compositionally biased region" description="Basic and acidic residues" evidence="1">
    <location>
        <begin position="156"/>
        <end position="165"/>
    </location>
</feature>
<dbReference type="AlphaFoldDB" id="A0A0C9UP94"/>
<reference evidence="2 3" key="1">
    <citation type="submission" date="2014-06" db="EMBL/GenBank/DDBJ databases">
        <title>Evolutionary Origins and Diversification of the Mycorrhizal Mutualists.</title>
        <authorList>
            <consortium name="DOE Joint Genome Institute"/>
            <consortium name="Mycorrhizal Genomics Consortium"/>
            <person name="Kohler A."/>
            <person name="Kuo A."/>
            <person name="Nagy L.G."/>
            <person name="Floudas D."/>
            <person name="Copeland A."/>
            <person name="Barry K.W."/>
            <person name="Cichocki N."/>
            <person name="Veneault-Fourrey C."/>
            <person name="LaButti K."/>
            <person name="Lindquist E.A."/>
            <person name="Lipzen A."/>
            <person name="Lundell T."/>
            <person name="Morin E."/>
            <person name="Murat C."/>
            <person name="Riley R."/>
            <person name="Ohm R."/>
            <person name="Sun H."/>
            <person name="Tunlid A."/>
            <person name="Henrissat B."/>
            <person name="Grigoriev I.V."/>
            <person name="Hibbett D.S."/>
            <person name="Martin F."/>
        </authorList>
    </citation>
    <scope>NUCLEOTIDE SEQUENCE [LARGE SCALE GENOMIC DNA]</scope>
    <source>
        <strain evidence="2 3">SS14</strain>
    </source>
</reference>
<feature type="compositionally biased region" description="Basic and acidic residues" evidence="1">
    <location>
        <begin position="173"/>
        <end position="202"/>
    </location>
</feature>